<dbReference type="Pfam" id="PF20586">
    <property type="entry name" value="DUF6788"/>
    <property type="match status" value="1"/>
</dbReference>
<dbReference type="HOGENOM" id="CLU_2165216_0_0_2"/>
<dbReference type="GeneID" id="14336364"/>
<dbReference type="KEGG" id="npe:Natpe_3898"/>
<gene>
    <name evidence="3" type="ordered locus">Natpe_3898</name>
</gene>
<evidence type="ECO:0000313" key="3">
    <source>
        <dbReference type="EMBL" id="AGB33653.1"/>
    </source>
</evidence>
<geneLocation type="plasmid" evidence="3 4">
    <name>pNATPE01</name>
</geneLocation>
<reference evidence="4" key="1">
    <citation type="submission" date="2012-02" db="EMBL/GenBank/DDBJ databases">
        <title>Complete sequence of plasmid 1 of Natrinema pellirubrum DSM 15624.</title>
        <authorList>
            <person name="Lucas S."/>
            <person name="Han J."/>
            <person name="Lapidus A."/>
            <person name="Cheng J.-F."/>
            <person name="Goodwin L."/>
            <person name="Pitluck S."/>
            <person name="Peters L."/>
            <person name="Teshima H."/>
            <person name="Detter J.C."/>
            <person name="Han C."/>
            <person name="Tapia R."/>
            <person name="Land M."/>
            <person name="Hauser L."/>
            <person name="Kyrpides N."/>
            <person name="Ivanova N."/>
            <person name="Pagani I."/>
            <person name="Sproer C."/>
            <person name="Anderson I."/>
            <person name="Woyke T."/>
        </authorList>
    </citation>
    <scope>NUCLEOTIDE SEQUENCE [LARGE SCALE GENOMIC DNA]</scope>
    <source>
        <strain evidence="4">DSM 15624 / JCM 10476 / NCIMB 786</strain>
        <plasmid evidence="4">pNATPE01</plasmid>
    </source>
</reference>
<name>L0JS43_NATP1</name>
<proteinExistence type="predicted"/>
<dbReference type="AlphaFoldDB" id="L0JS43"/>
<accession>L0JS43</accession>
<evidence type="ECO:0000259" key="2">
    <source>
        <dbReference type="Pfam" id="PF20586"/>
    </source>
</evidence>
<dbReference type="eggNOG" id="arCOG06178">
    <property type="taxonomic scope" value="Archaea"/>
</dbReference>
<dbReference type="OrthoDB" id="204292at2157"/>
<dbReference type="RefSeq" id="WP_015310231.1">
    <property type="nucleotide sequence ID" value="NC_019967.1"/>
</dbReference>
<dbReference type="EMBL" id="CP003373">
    <property type="protein sequence ID" value="AGB33653.1"/>
    <property type="molecule type" value="Genomic_DNA"/>
</dbReference>
<dbReference type="InterPro" id="IPR046738">
    <property type="entry name" value="DUF6788"/>
</dbReference>
<keyword evidence="3" id="KW-0614">Plasmid</keyword>
<dbReference type="Proteomes" id="UP000010843">
    <property type="component" value="Plasmid pNATPE01"/>
</dbReference>
<sequence>MSYSPPTPPEELPDDVVETLDECSPDLLRHIGRYAEELAEYREREARLAEQEDEEDPVEERPEDLPDDVPSKATITVKEINDNRYYYWQWREGDSIKSEYKGPVQSSE</sequence>
<evidence type="ECO:0000313" key="4">
    <source>
        <dbReference type="Proteomes" id="UP000010843"/>
    </source>
</evidence>
<feature type="region of interest" description="Disordered" evidence="1">
    <location>
        <begin position="44"/>
        <end position="73"/>
    </location>
</feature>
<feature type="domain" description="DUF6788" evidence="2">
    <location>
        <begin position="42"/>
        <end position="105"/>
    </location>
</feature>
<organism evidence="3 4">
    <name type="scientific">Natrinema pellirubrum (strain DSM 15624 / CIP 106293 / JCM 10476 / NCIMB 786 / 157)</name>
    <dbReference type="NCBI Taxonomy" id="797303"/>
    <lineage>
        <taxon>Archaea</taxon>
        <taxon>Methanobacteriati</taxon>
        <taxon>Methanobacteriota</taxon>
        <taxon>Stenosarchaea group</taxon>
        <taxon>Halobacteria</taxon>
        <taxon>Halobacteriales</taxon>
        <taxon>Natrialbaceae</taxon>
        <taxon>Natrinema</taxon>
    </lineage>
</organism>
<evidence type="ECO:0000256" key="1">
    <source>
        <dbReference type="SAM" id="MobiDB-lite"/>
    </source>
</evidence>
<protein>
    <recommendedName>
        <fullName evidence="2">DUF6788 domain-containing protein</fullName>
    </recommendedName>
</protein>